<feature type="transmembrane region" description="Helical" evidence="11">
    <location>
        <begin position="152"/>
        <end position="172"/>
    </location>
</feature>
<dbReference type="PRINTS" id="PR00344">
    <property type="entry name" value="BCTRLSENSOR"/>
</dbReference>
<evidence type="ECO:0000256" key="8">
    <source>
        <dbReference type="ARBA" id="ARBA00022989"/>
    </source>
</evidence>
<evidence type="ECO:0000256" key="1">
    <source>
        <dbReference type="ARBA" id="ARBA00000085"/>
    </source>
</evidence>
<evidence type="ECO:0000256" key="2">
    <source>
        <dbReference type="ARBA" id="ARBA00004370"/>
    </source>
</evidence>
<dbReference type="CDD" id="cd00082">
    <property type="entry name" value="HisKA"/>
    <property type="match status" value="1"/>
</dbReference>
<accession>A0A563VSU4</accession>
<dbReference type="Gene3D" id="3.30.565.10">
    <property type="entry name" value="Histidine kinase-like ATPase, C-terminal domain"/>
    <property type="match status" value="1"/>
</dbReference>
<dbReference type="InterPro" id="IPR005467">
    <property type="entry name" value="His_kinase_dom"/>
</dbReference>
<dbReference type="OrthoDB" id="9813151at2"/>
<dbReference type="Gene3D" id="1.10.287.130">
    <property type="match status" value="1"/>
</dbReference>
<dbReference type="EC" id="2.7.13.3" evidence="3"/>
<dbReference type="Pfam" id="PF02518">
    <property type="entry name" value="HATPase_c"/>
    <property type="match status" value="1"/>
</dbReference>
<dbReference type="SUPFAM" id="SSF47384">
    <property type="entry name" value="Homodimeric domain of signal transducing histidine kinase"/>
    <property type="match status" value="1"/>
</dbReference>
<proteinExistence type="predicted"/>
<evidence type="ECO:0000256" key="3">
    <source>
        <dbReference type="ARBA" id="ARBA00012438"/>
    </source>
</evidence>
<evidence type="ECO:0000313" key="14">
    <source>
        <dbReference type="Proteomes" id="UP000320055"/>
    </source>
</evidence>
<reference evidence="13 14" key="1">
    <citation type="submission" date="2019-01" db="EMBL/GenBank/DDBJ databases">
        <authorList>
            <person name="Brito A."/>
        </authorList>
    </citation>
    <scope>NUCLEOTIDE SEQUENCE [LARGE SCALE GENOMIC DNA]</scope>
    <source>
        <strain evidence="13">1</strain>
    </source>
</reference>
<dbReference type="FunFam" id="3.30.565.10:FF:000006">
    <property type="entry name" value="Sensor histidine kinase WalK"/>
    <property type="match status" value="1"/>
</dbReference>
<name>A0A563VSU4_9CYAN</name>
<evidence type="ECO:0000256" key="4">
    <source>
        <dbReference type="ARBA" id="ARBA00022553"/>
    </source>
</evidence>
<comment type="catalytic activity">
    <reaction evidence="1">
        <text>ATP + protein L-histidine = ADP + protein N-phospho-L-histidine.</text>
        <dbReference type="EC" id="2.7.13.3"/>
    </reaction>
</comment>
<evidence type="ECO:0000256" key="10">
    <source>
        <dbReference type="ARBA" id="ARBA00023136"/>
    </source>
</evidence>
<dbReference type="EMBL" id="CAACVJ010000188">
    <property type="protein sequence ID" value="VEP14481.1"/>
    <property type="molecule type" value="Genomic_DNA"/>
</dbReference>
<dbReference type="Proteomes" id="UP000320055">
    <property type="component" value="Unassembled WGS sequence"/>
</dbReference>
<keyword evidence="9" id="KW-0902">Two-component regulatory system</keyword>
<feature type="domain" description="Histidine kinase" evidence="12">
    <location>
        <begin position="193"/>
        <end position="410"/>
    </location>
</feature>
<keyword evidence="5" id="KW-0808">Transferase</keyword>
<keyword evidence="8 11" id="KW-1133">Transmembrane helix</keyword>
<dbReference type="InterPro" id="IPR003661">
    <property type="entry name" value="HisK_dim/P_dom"/>
</dbReference>
<dbReference type="GO" id="GO:0000155">
    <property type="term" value="F:phosphorelay sensor kinase activity"/>
    <property type="evidence" value="ECO:0007669"/>
    <property type="project" value="InterPro"/>
</dbReference>
<dbReference type="InterPro" id="IPR003594">
    <property type="entry name" value="HATPase_dom"/>
</dbReference>
<dbReference type="CDD" id="cd00075">
    <property type="entry name" value="HATPase"/>
    <property type="match status" value="1"/>
</dbReference>
<comment type="subcellular location">
    <subcellularLocation>
        <location evidence="2">Membrane</location>
    </subcellularLocation>
</comment>
<dbReference type="PANTHER" id="PTHR45436:SF5">
    <property type="entry name" value="SENSOR HISTIDINE KINASE TRCS"/>
    <property type="match status" value="1"/>
</dbReference>
<evidence type="ECO:0000259" key="12">
    <source>
        <dbReference type="PROSITE" id="PS50109"/>
    </source>
</evidence>
<keyword evidence="7 13" id="KW-0418">Kinase</keyword>
<sequence length="413" mass="46568">MFQKTRSQLILAYVAVLTVILSVFTIAVRFTFTRSLNQQLNLRLSNLAKAAAFNMDNEDGELETDEDEILVGQAQAIEWFDLEGERVGQQGEYELDFPLDIEQLSESQNHPDSIRSVAIPVYSLEDETELIGYVRVSQSLTELDNTLRRLDYGLGSGIAISLLLSGVGSIWLTRRAMQPIEESFARLKQFTADASHELRSPLMAIRTNADVALKYPEGMRDTDAEKLTAISSASDQMTRLTENLLLLARSDRVSKLQTKVINLRLILSDLIQLHKSQIEEKKLTYRQQLEADLFVLGDEILLKQLFNNLLQNAIHYTATDGVITLEAQKNNQNSITVKVRDTGIGIAPEHLDQIFERFWRVDKSRSYQTGKSGLGLAIVREIIQLHRGNIFVESQLGIGSCFIVHLPVKVSQY</sequence>
<dbReference type="PROSITE" id="PS50109">
    <property type="entry name" value="HIS_KIN"/>
    <property type="match status" value="1"/>
</dbReference>
<dbReference type="SMART" id="SM00387">
    <property type="entry name" value="HATPase_c"/>
    <property type="match status" value="1"/>
</dbReference>
<keyword evidence="14" id="KW-1185">Reference proteome</keyword>
<evidence type="ECO:0000313" key="13">
    <source>
        <dbReference type="EMBL" id="VEP14481.1"/>
    </source>
</evidence>
<evidence type="ECO:0000256" key="7">
    <source>
        <dbReference type="ARBA" id="ARBA00022777"/>
    </source>
</evidence>
<keyword evidence="6 11" id="KW-0812">Transmembrane</keyword>
<evidence type="ECO:0000256" key="5">
    <source>
        <dbReference type="ARBA" id="ARBA00022679"/>
    </source>
</evidence>
<dbReference type="PANTHER" id="PTHR45436">
    <property type="entry name" value="SENSOR HISTIDINE KINASE YKOH"/>
    <property type="match status" value="1"/>
</dbReference>
<dbReference type="InterPro" id="IPR004358">
    <property type="entry name" value="Sig_transdc_His_kin-like_C"/>
</dbReference>
<dbReference type="InterPro" id="IPR050428">
    <property type="entry name" value="TCS_sensor_his_kinase"/>
</dbReference>
<organism evidence="13 14">
    <name type="scientific">Hyella patelloides LEGE 07179</name>
    <dbReference type="NCBI Taxonomy" id="945734"/>
    <lineage>
        <taxon>Bacteria</taxon>
        <taxon>Bacillati</taxon>
        <taxon>Cyanobacteriota</taxon>
        <taxon>Cyanophyceae</taxon>
        <taxon>Pleurocapsales</taxon>
        <taxon>Hyellaceae</taxon>
        <taxon>Hyella</taxon>
    </lineage>
</organism>
<dbReference type="GO" id="GO:0005886">
    <property type="term" value="C:plasma membrane"/>
    <property type="evidence" value="ECO:0007669"/>
    <property type="project" value="TreeGrafter"/>
</dbReference>
<keyword evidence="4" id="KW-0597">Phosphoprotein</keyword>
<dbReference type="AlphaFoldDB" id="A0A563VSU4"/>
<keyword evidence="10 11" id="KW-0472">Membrane</keyword>
<evidence type="ECO:0000256" key="6">
    <source>
        <dbReference type="ARBA" id="ARBA00022692"/>
    </source>
</evidence>
<dbReference type="RefSeq" id="WP_144873100.1">
    <property type="nucleotide sequence ID" value="NZ_LR214011.1"/>
</dbReference>
<gene>
    <name evidence="13" type="ORF">H1P_2680003</name>
</gene>
<evidence type="ECO:0000256" key="11">
    <source>
        <dbReference type="SAM" id="Phobius"/>
    </source>
</evidence>
<feature type="transmembrane region" description="Helical" evidence="11">
    <location>
        <begin position="12"/>
        <end position="32"/>
    </location>
</feature>
<dbReference type="InterPro" id="IPR036890">
    <property type="entry name" value="HATPase_C_sf"/>
</dbReference>
<dbReference type="InterPro" id="IPR036097">
    <property type="entry name" value="HisK_dim/P_sf"/>
</dbReference>
<dbReference type="SUPFAM" id="SSF55874">
    <property type="entry name" value="ATPase domain of HSP90 chaperone/DNA topoisomerase II/histidine kinase"/>
    <property type="match status" value="1"/>
</dbReference>
<protein>
    <recommendedName>
        <fullName evidence="3">histidine kinase</fullName>
        <ecNumber evidence="3">2.7.13.3</ecNumber>
    </recommendedName>
</protein>
<dbReference type="Pfam" id="PF00512">
    <property type="entry name" value="HisKA"/>
    <property type="match status" value="1"/>
</dbReference>
<dbReference type="SMART" id="SM00388">
    <property type="entry name" value="HisKA"/>
    <property type="match status" value="1"/>
</dbReference>
<evidence type="ECO:0000256" key="9">
    <source>
        <dbReference type="ARBA" id="ARBA00023012"/>
    </source>
</evidence>